<keyword evidence="10" id="KW-1185">Reference proteome</keyword>
<keyword evidence="3" id="KW-0808">Transferase</keyword>
<keyword evidence="5" id="KW-0448">Lipopolysaccharide biosynthesis</keyword>
<keyword evidence="2" id="KW-0328">Glycosyltransferase</keyword>
<evidence type="ECO:0000256" key="2">
    <source>
        <dbReference type="ARBA" id="ARBA00022676"/>
    </source>
</evidence>
<keyword evidence="4" id="KW-0812">Transmembrane</keyword>
<reference evidence="9 10" key="1">
    <citation type="submission" date="2018-06" db="EMBL/GenBank/DDBJ databases">
        <title>Genomic Encyclopedia of Archaeal and Bacterial Type Strains, Phase II (KMG-II): from individual species to whole genera.</title>
        <authorList>
            <person name="Goeker M."/>
        </authorList>
    </citation>
    <scope>NUCLEOTIDE SEQUENCE [LARGE SCALE GENOMIC DNA]</scope>
    <source>
        <strain evidence="9 10">DSM 22011</strain>
    </source>
</reference>
<dbReference type="Pfam" id="PF00535">
    <property type="entry name" value="Glycos_transf_2"/>
    <property type="match status" value="1"/>
</dbReference>
<keyword evidence="1" id="KW-1003">Cell membrane</keyword>
<dbReference type="Gene3D" id="3.90.550.10">
    <property type="entry name" value="Spore Coat Polysaccharide Biosynthesis Protein SpsA, Chain A"/>
    <property type="match status" value="1"/>
</dbReference>
<dbReference type="GO" id="GO:0016757">
    <property type="term" value="F:glycosyltransferase activity"/>
    <property type="evidence" value="ECO:0007669"/>
    <property type="project" value="UniProtKB-KW"/>
</dbReference>
<dbReference type="RefSeq" id="WP_009503056.1">
    <property type="nucleotide sequence ID" value="NZ_LIGK01000043.1"/>
</dbReference>
<name>A0A327XRI8_9RHOB</name>
<evidence type="ECO:0000313" key="10">
    <source>
        <dbReference type="Proteomes" id="UP000249165"/>
    </source>
</evidence>
<evidence type="ECO:0000256" key="7">
    <source>
        <dbReference type="ARBA" id="ARBA00023136"/>
    </source>
</evidence>
<dbReference type="EMBL" id="QLMG01000061">
    <property type="protein sequence ID" value="RAK09935.1"/>
    <property type="molecule type" value="Genomic_DNA"/>
</dbReference>
<evidence type="ECO:0000259" key="8">
    <source>
        <dbReference type="Pfam" id="PF00535"/>
    </source>
</evidence>
<dbReference type="GO" id="GO:0005886">
    <property type="term" value="C:plasma membrane"/>
    <property type="evidence" value="ECO:0007669"/>
    <property type="project" value="TreeGrafter"/>
</dbReference>
<dbReference type="OrthoDB" id="9807795at2"/>
<dbReference type="InterPro" id="IPR050256">
    <property type="entry name" value="Glycosyltransferase_2"/>
</dbReference>
<evidence type="ECO:0000256" key="1">
    <source>
        <dbReference type="ARBA" id="ARBA00022475"/>
    </source>
</evidence>
<comment type="caution">
    <text evidence="9">The sequence shown here is derived from an EMBL/GenBank/DDBJ whole genome shotgun (WGS) entry which is preliminary data.</text>
</comment>
<sequence>MTQTPVAATLDDSRWQLPASTQAILSDKRHAHVLVIPVINEGERIRGQLQRIHDAGLPVDVVIADGGSTDGSLAVDHLRATGVRAVLTKTGPGKLSAQLRMAYAWCLQQGYDGIVTIDGNGKDGVEAVTQMVDRLTEGYDYVQGSRYMPGGLAEHTPLERTLANRAIHAPVLSLSGRHWFTDTTNGFRGYSRRYLLDPRVQPFRDIFARYELLFYLTVRAGQIGMKVCQVPVQRRYPPNAAVPTKINGLSGKISMLGQTFAAAMGRFAP</sequence>
<dbReference type="CDD" id="cd04179">
    <property type="entry name" value="DPM_DPG-synthase_like"/>
    <property type="match status" value="1"/>
</dbReference>
<feature type="domain" description="Glycosyltransferase 2-like" evidence="8">
    <location>
        <begin position="34"/>
        <end position="195"/>
    </location>
</feature>
<gene>
    <name evidence="9" type="ORF">ATI53_106111</name>
</gene>
<dbReference type="SUPFAM" id="SSF53448">
    <property type="entry name" value="Nucleotide-diphospho-sugar transferases"/>
    <property type="match status" value="1"/>
</dbReference>
<accession>A0A327XRI8</accession>
<protein>
    <recommendedName>
        <fullName evidence="8">Glycosyltransferase 2-like domain-containing protein</fullName>
    </recommendedName>
</protein>
<evidence type="ECO:0000313" key="9">
    <source>
        <dbReference type="EMBL" id="RAK09935.1"/>
    </source>
</evidence>
<organism evidence="9 10">
    <name type="scientific">Salipiger aestuarii</name>
    <dbReference type="NCBI Taxonomy" id="568098"/>
    <lineage>
        <taxon>Bacteria</taxon>
        <taxon>Pseudomonadati</taxon>
        <taxon>Pseudomonadota</taxon>
        <taxon>Alphaproteobacteria</taxon>
        <taxon>Rhodobacterales</taxon>
        <taxon>Roseobacteraceae</taxon>
        <taxon>Salipiger</taxon>
    </lineage>
</organism>
<dbReference type="InterPro" id="IPR029044">
    <property type="entry name" value="Nucleotide-diphossugar_trans"/>
</dbReference>
<dbReference type="Proteomes" id="UP000249165">
    <property type="component" value="Unassembled WGS sequence"/>
</dbReference>
<keyword evidence="6" id="KW-1133">Transmembrane helix</keyword>
<evidence type="ECO:0000256" key="6">
    <source>
        <dbReference type="ARBA" id="ARBA00022989"/>
    </source>
</evidence>
<evidence type="ECO:0000256" key="3">
    <source>
        <dbReference type="ARBA" id="ARBA00022679"/>
    </source>
</evidence>
<proteinExistence type="predicted"/>
<evidence type="ECO:0000256" key="5">
    <source>
        <dbReference type="ARBA" id="ARBA00022985"/>
    </source>
</evidence>
<keyword evidence="7" id="KW-0472">Membrane</keyword>
<dbReference type="InterPro" id="IPR001173">
    <property type="entry name" value="Glyco_trans_2-like"/>
</dbReference>
<evidence type="ECO:0000256" key="4">
    <source>
        <dbReference type="ARBA" id="ARBA00022692"/>
    </source>
</evidence>
<dbReference type="PANTHER" id="PTHR48090:SF3">
    <property type="entry name" value="UNDECAPRENYL-PHOSPHATE 4-DEOXY-4-FORMAMIDO-L-ARABINOSE TRANSFERASE"/>
    <property type="match status" value="1"/>
</dbReference>
<dbReference type="GO" id="GO:0009103">
    <property type="term" value="P:lipopolysaccharide biosynthetic process"/>
    <property type="evidence" value="ECO:0007669"/>
    <property type="project" value="UniProtKB-KW"/>
</dbReference>
<dbReference type="AlphaFoldDB" id="A0A327XRI8"/>
<dbReference type="PANTHER" id="PTHR48090">
    <property type="entry name" value="UNDECAPRENYL-PHOSPHATE 4-DEOXY-4-FORMAMIDO-L-ARABINOSE TRANSFERASE-RELATED"/>
    <property type="match status" value="1"/>
</dbReference>